<sequence>MPFMDCWKVENALAFSPMPLPIPIKLLKAHGNILKKFKIDASNPGWYSCPATCTETEKERLVKDELAFPFILKQSITLRSNSRVSIFKKNKIPDFKRGEKPDFVIVSKQDLLDPLNIMAVSEIKVITAKYGISGNSNLNYKYTPLANLELNSGSPAMGWQQLITLLSQNLETLGWIPSTLCHEDKEIKLVRSVETGRIFVGIYADVS</sequence>
<accession>A0A2I1HDR4</accession>
<gene>
    <name evidence="1" type="ORF">RhiirA4_477815</name>
</gene>
<reference evidence="1 2" key="1">
    <citation type="submission" date="2015-10" db="EMBL/GenBank/DDBJ databases">
        <title>Genome analyses suggest a sexual origin of heterokaryosis in a supposedly ancient asexual fungus.</title>
        <authorList>
            <person name="Ropars J."/>
            <person name="Sedzielewska K."/>
            <person name="Noel J."/>
            <person name="Charron P."/>
            <person name="Farinelli L."/>
            <person name="Marton T."/>
            <person name="Kruger M."/>
            <person name="Pelin A."/>
            <person name="Brachmann A."/>
            <person name="Corradi N."/>
        </authorList>
    </citation>
    <scope>NUCLEOTIDE SEQUENCE [LARGE SCALE GENOMIC DNA]</scope>
    <source>
        <strain evidence="1 2">A4</strain>
    </source>
</reference>
<organism evidence="1 2">
    <name type="scientific">Rhizophagus irregularis</name>
    <dbReference type="NCBI Taxonomy" id="588596"/>
    <lineage>
        <taxon>Eukaryota</taxon>
        <taxon>Fungi</taxon>
        <taxon>Fungi incertae sedis</taxon>
        <taxon>Mucoromycota</taxon>
        <taxon>Glomeromycotina</taxon>
        <taxon>Glomeromycetes</taxon>
        <taxon>Glomerales</taxon>
        <taxon>Glomeraceae</taxon>
        <taxon>Rhizophagus</taxon>
    </lineage>
</organism>
<name>A0A2I1HDR4_9GLOM</name>
<dbReference type="AlphaFoldDB" id="A0A2I1HDR4"/>
<proteinExistence type="predicted"/>
<evidence type="ECO:0000313" key="2">
    <source>
        <dbReference type="Proteomes" id="UP000234323"/>
    </source>
</evidence>
<keyword evidence="2" id="KW-1185">Reference proteome</keyword>
<comment type="caution">
    <text evidence="1">The sequence shown here is derived from an EMBL/GenBank/DDBJ whole genome shotgun (WGS) entry which is preliminary data.</text>
</comment>
<dbReference type="EMBL" id="LLXI01002405">
    <property type="protein sequence ID" value="PKY57041.1"/>
    <property type="molecule type" value="Genomic_DNA"/>
</dbReference>
<dbReference type="Proteomes" id="UP000234323">
    <property type="component" value="Unassembled WGS sequence"/>
</dbReference>
<protein>
    <submittedName>
        <fullName evidence="1">Uncharacterized protein</fullName>
    </submittedName>
</protein>
<evidence type="ECO:0000313" key="1">
    <source>
        <dbReference type="EMBL" id="PKY57041.1"/>
    </source>
</evidence>